<evidence type="ECO:0000256" key="1">
    <source>
        <dbReference type="ARBA" id="ARBA00001968"/>
    </source>
</evidence>
<dbReference type="EMBL" id="KN827211">
    <property type="protein sequence ID" value="KIK76956.1"/>
    <property type="molecule type" value="Genomic_DNA"/>
</dbReference>
<dbReference type="GO" id="GO:0046872">
    <property type="term" value="F:metal ion binding"/>
    <property type="evidence" value="ECO:0007669"/>
    <property type="project" value="UniProtKB-KW"/>
</dbReference>
<accession>A0A0D0D0B9</accession>
<comment type="cofactor">
    <cofactor evidence="1">
        <name>a divalent metal cation</name>
        <dbReference type="ChEBI" id="CHEBI:60240"/>
    </cofactor>
</comment>
<dbReference type="InParanoid" id="A0A0D0D0B9"/>
<name>A0A0D0D0B9_9AGAM</name>
<dbReference type="Proteomes" id="UP000054538">
    <property type="component" value="Unassembled WGS sequence"/>
</dbReference>
<keyword evidence="5" id="KW-1185">Reference proteome</keyword>
<dbReference type="HOGENOM" id="CLU_018552_9_0_1"/>
<feature type="domain" description="DDE Tnp4" evidence="3">
    <location>
        <begin position="2"/>
        <end position="116"/>
    </location>
</feature>
<evidence type="ECO:0000313" key="5">
    <source>
        <dbReference type="Proteomes" id="UP000054538"/>
    </source>
</evidence>
<reference evidence="5" key="2">
    <citation type="submission" date="2015-01" db="EMBL/GenBank/DDBJ databases">
        <title>Evolutionary Origins and Diversification of the Mycorrhizal Mutualists.</title>
        <authorList>
            <consortium name="DOE Joint Genome Institute"/>
            <consortium name="Mycorrhizal Genomics Consortium"/>
            <person name="Kohler A."/>
            <person name="Kuo A."/>
            <person name="Nagy L.G."/>
            <person name="Floudas D."/>
            <person name="Copeland A."/>
            <person name="Barry K.W."/>
            <person name="Cichocki N."/>
            <person name="Veneault-Fourrey C."/>
            <person name="LaButti K."/>
            <person name="Lindquist E.A."/>
            <person name="Lipzen A."/>
            <person name="Lundell T."/>
            <person name="Morin E."/>
            <person name="Murat C."/>
            <person name="Riley R."/>
            <person name="Ohm R."/>
            <person name="Sun H."/>
            <person name="Tunlid A."/>
            <person name="Henrissat B."/>
            <person name="Grigoriev I.V."/>
            <person name="Hibbett D.S."/>
            <person name="Martin F."/>
        </authorList>
    </citation>
    <scope>NUCLEOTIDE SEQUENCE [LARGE SCALE GENOMIC DNA]</scope>
    <source>
        <strain evidence="5">Ve08.2h10</strain>
    </source>
</reference>
<proteinExistence type="predicted"/>
<evidence type="ECO:0000256" key="2">
    <source>
        <dbReference type="ARBA" id="ARBA00022723"/>
    </source>
</evidence>
<dbReference type="InterPro" id="IPR027806">
    <property type="entry name" value="HARBI1_dom"/>
</dbReference>
<protein>
    <recommendedName>
        <fullName evidence="3">DDE Tnp4 domain-containing protein</fullName>
    </recommendedName>
</protein>
<sequence>MGHPGSAHDAHAFRSTCIHKEHDTLLSQDEWIWGDSAYLLMTWLVLPFKKPWEGCLTKNQQTFNYFLSRVCVCVEHAFGALKGCFQSLQELWHSIHSTKDLQYAVNWVIFCLILHNMIIQFEEGWYGEKLVQRKELETWARTEIQVETETELAEANMNDSSPGQVFCQTFMNILLYSPSQPEEIQ</sequence>
<dbReference type="OrthoDB" id="3233403at2759"/>
<organism evidence="4 5">
    <name type="scientific">Paxillus rubicundulus Ve08.2h10</name>
    <dbReference type="NCBI Taxonomy" id="930991"/>
    <lineage>
        <taxon>Eukaryota</taxon>
        <taxon>Fungi</taxon>
        <taxon>Dikarya</taxon>
        <taxon>Basidiomycota</taxon>
        <taxon>Agaricomycotina</taxon>
        <taxon>Agaricomycetes</taxon>
        <taxon>Agaricomycetidae</taxon>
        <taxon>Boletales</taxon>
        <taxon>Paxilineae</taxon>
        <taxon>Paxillaceae</taxon>
        <taxon>Paxillus</taxon>
    </lineage>
</organism>
<dbReference type="AlphaFoldDB" id="A0A0D0D0B9"/>
<reference evidence="4 5" key="1">
    <citation type="submission" date="2014-04" db="EMBL/GenBank/DDBJ databases">
        <authorList>
            <consortium name="DOE Joint Genome Institute"/>
            <person name="Kuo A."/>
            <person name="Kohler A."/>
            <person name="Jargeat P."/>
            <person name="Nagy L.G."/>
            <person name="Floudas D."/>
            <person name="Copeland A."/>
            <person name="Barry K.W."/>
            <person name="Cichocki N."/>
            <person name="Veneault-Fourrey C."/>
            <person name="LaButti K."/>
            <person name="Lindquist E.A."/>
            <person name="Lipzen A."/>
            <person name="Lundell T."/>
            <person name="Morin E."/>
            <person name="Murat C."/>
            <person name="Sun H."/>
            <person name="Tunlid A."/>
            <person name="Henrissat B."/>
            <person name="Grigoriev I.V."/>
            <person name="Hibbett D.S."/>
            <person name="Martin F."/>
            <person name="Nordberg H.P."/>
            <person name="Cantor M.N."/>
            <person name="Hua S.X."/>
        </authorList>
    </citation>
    <scope>NUCLEOTIDE SEQUENCE [LARGE SCALE GENOMIC DNA]</scope>
    <source>
        <strain evidence="4 5">Ve08.2h10</strain>
    </source>
</reference>
<evidence type="ECO:0000259" key="3">
    <source>
        <dbReference type="Pfam" id="PF13359"/>
    </source>
</evidence>
<keyword evidence="2" id="KW-0479">Metal-binding</keyword>
<evidence type="ECO:0000313" key="4">
    <source>
        <dbReference type="EMBL" id="KIK76956.1"/>
    </source>
</evidence>
<dbReference type="Pfam" id="PF13359">
    <property type="entry name" value="DDE_Tnp_4"/>
    <property type="match status" value="1"/>
</dbReference>
<gene>
    <name evidence="4" type="ORF">PAXRUDRAFT_168291</name>
</gene>